<evidence type="ECO:0000256" key="8">
    <source>
        <dbReference type="SAM" id="SignalP"/>
    </source>
</evidence>
<keyword evidence="8" id="KW-0732">Signal</keyword>
<evidence type="ECO:0000256" key="4">
    <source>
        <dbReference type="ARBA" id="ARBA00022824"/>
    </source>
</evidence>
<keyword evidence="10" id="KW-1185">Reference proteome</keyword>
<dbReference type="InterPro" id="IPR013174">
    <property type="entry name" value="DPM3"/>
</dbReference>
<evidence type="ECO:0000256" key="7">
    <source>
        <dbReference type="RuleBase" id="RU365085"/>
    </source>
</evidence>
<gene>
    <name evidence="9" type="ORF">A3Q56_01796</name>
</gene>
<evidence type="ECO:0000313" key="10">
    <source>
        <dbReference type="Proteomes" id="UP000078046"/>
    </source>
</evidence>
<reference evidence="9 10" key="1">
    <citation type="submission" date="2016-04" db="EMBL/GenBank/DDBJ databases">
        <title>The genome of Intoshia linei affirms orthonectids as highly simplified spiralians.</title>
        <authorList>
            <person name="Mikhailov K.V."/>
            <person name="Slusarev G.S."/>
            <person name="Nikitin M.A."/>
            <person name="Logacheva M.D."/>
            <person name="Penin A."/>
            <person name="Aleoshin V."/>
            <person name="Panchin Y.V."/>
        </authorList>
    </citation>
    <scope>NUCLEOTIDE SEQUENCE [LARGE SCALE GENOMIC DNA]</scope>
    <source>
        <strain evidence="9">Intl2013</strain>
        <tissue evidence="9">Whole animal</tissue>
    </source>
</reference>
<dbReference type="EMBL" id="LWCA01000157">
    <property type="protein sequence ID" value="OAF70360.1"/>
    <property type="molecule type" value="Genomic_DNA"/>
</dbReference>
<comment type="function">
    <text evidence="7">Stabilizer subunit of the dolichol-phosphate mannose (DPM) synthase complex; tethers catalytic subunit to the ER.</text>
</comment>
<keyword evidence="5" id="KW-1133">Transmembrane helix</keyword>
<name>A0A177B898_9BILA</name>
<dbReference type="UniPathway" id="UPA00378"/>
<dbReference type="Pfam" id="PF08285">
    <property type="entry name" value="DPM3"/>
    <property type="match status" value="1"/>
</dbReference>
<sequence length="48" mass="5582">MIMFAVIILIILIYRALIVKDAPEAAVELSQDINEAKEFYEKRNLKED</sequence>
<feature type="chain" id="PRO_5008056888" description="Dolichol-phosphate mannosyltransferase subunit 3" evidence="8">
    <location>
        <begin position="19"/>
        <end position="48"/>
    </location>
</feature>
<evidence type="ECO:0000256" key="3">
    <source>
        <dbReference type="ARBA" id="ARBA00022692"/>
    </source>
</evidence>
<evidence type="ECO:0000256" key="1">
    <source>
        <dbReference type="ARBA" id="ARBA00004477"/>
    </source>
</evidence>
<keyword evidence="4 7" id="KW-0256">Endoplasmic reticulum</keyword>
<dbReference type="Proteomes" id="UP000078046">
    <property type="component" value="Unassembled WGS sequence"/>
</dbReference>
<keyword evidence="3" id="KW-0812">Transmembrane</keyword>
<keyword evidence="6" id="KW-0472">Membrane</keyword>
<comment type="similarity">
    <text evidence="2 7">Belongs to the DPM3 family.</text>
</comment>
<evidence type="ECO:0000313" key="9">
    <source>
        <dbReference type="EMBL" id="OAF70360.1"/>
    </source>
</evidence>
<comment type="subunit">
    <text evidence="7">Component of the dolichol-phosphate mannose (DPM) synthase complex.</text>
</comment>
<dbReference type="GO" id="GO:0005789">
    <property type="term" value="C:endoplasmic reticulum membrane"/>
    <property type="evidence" value="ECO:0007669"/>
    <property type="project" value="UniProtKB-SubCell"/>
</dbReference>
<feature type="signal peptide" evidence="8">
    <location>
        <begin position="1"/>
        <end position="18"/>
    </location>
</feature>
<comment type="caution">
    <text evidence="9">The sequence shown here is derived from an EMBL/GenBank/DDBJ whole genome shotgun (WGS) entry which is preliminary data.</text>
</comment>
<protein>
    <recommendedName>
        <fullName evidence="7">Dolichol-phosphate mannosyltransferase subunit 3</fullName>
    </recommendedName>
</protein>
<evidence type="ECO:0000256" key="6">
    <source>
        <dbReference type="ARBA" id="ARBA00023136"/>
    </source>
</evidence>
<proteinExistence type="inferred from homology"/>
<dbReference type="AlphaFoldDB" id="A0A177B898"/>
<evidence type="ECO:0000256" key="5">
    <source>
        <dbReference type="ARBA" id="ARBA00022989"/>
    </source>
</evidence>
<organism evidence="9 10">
    <name type="scientific">Intoshia linei</name>
    <dbReference type="NCBI Taxonomy" id="1819745"/>
    <lineage>
        <taxon>Eukaryota</taxon>
        <taxon>Metazoa</taxon>
        <taxon>Spiralia</taxon>
        <taxon>Lophotrochozoa</taxon>
        <taxon>Mesozoa</taxon>
        <taxon>Orthonectida</taxon>
        <taxon>Rhopaluridae</taxon>
        <taxon>Intoshia</taxon>
    </lineage>
</organism>
<comment type="subcellular location">
    <subcellularLocation>
        <location evidence="1 7">Endoplasmic reticulum membrane</location>
        <topology evidence="1 7">Multi-pass membrane protein</topology>
    </subcellularLocation>
</comment>
<comment type="pathway">
    <text evidence="7">Protein modification; protein glycosylation.</text>
</comment>
<accession>A0A177B898</accession>
<evidence type="ECO:0000256" key="2">
    <source>
        <dbReference type="ARBA" id="ARBA00010430"/>
    </source>
</evidence>